<name>A0A2Z3L8W4_9BACT</name>
<proteinExistence type="predicted"/>
<sequence>MHIKNCMLNFWLVGFSYLNIGCNKNIPTTMYQPTHPGPSTHTSEVCKTKEIHSPNQQEYDFAVVLRSSDIINLAIILKIGNDFQLFPGISDLKPDSNHIKQVISFLREETHDIPCRLVGSYVNNFGEMRNKNLIVSIASKLYPFQRAYAKIITKKEQGKHDGWLPLSTQLCRGESFEDLAIIGDSIQENNVFGKPHITAAIYKDMLHGPNITLI</sequence>
<keyword evidence="2" id="KW-1185">Reference proteome</keyword>
<reference evidence="1 2" key="1">
    <citation type="submission" date="2018-05" db="EMBL/GenBank/DDBJ databases">
        <title>Candidatus Cardinium hertigii Genome Assembly.</title>
        <authorList>
            <person name="Showmaker K.C."/>
            <person name="Walden K.O."/>
            <person name="Fields C.J."/>
            <person name="Lambert K.N."/>
            <person name="Hudson M.E."/>
        </authorList>
    </citation>
    <scope>NUCLEOTIDE SEQUENCE [LARGE SCALE GENOMIC DNA]</scope>
    <source>
        <strain evidence="2">cHgTN10</strain>
    </source>
</reference>
<dbReference type="Proteomes" id="UP000245872">
    <property type="component" value="Chromosome"/>
</dbReference>
<evidence type="ECO:0000313" key="2">
    <source>
        <dbReference type="Proteomes" id="UP000245872"/>
    </source>
</evidence>
<dbReference type="KEGG" id="cher:DK880_00506"/>
<dbReference type="EMBL" id="CP029619">
    <property type="protein sequence ID" value="AWN81827.1"/>
    <property type="molecule type" value="Genomic_DNA"/>
</dbReference>
<accession>A0A2Z3L8W4</accession>
<dbReference type="OrthoDB" id="10020695at2"/>
<organism evidence="1 2">
    <name type="scientific">Candidatus Cardinium hertigii</name>
    <dbReference type="NCBI Taxonomy" id="247481"/>
    <lineage>
        <taxon>Bacteria</taxon>
        <taxon>Pseudomonadati</taxon>
        <taxon>Bacteroidota</taxon>
        <taxon>Cytophagia</taxon>
        <taxon>Cytophagales</taxon>
        <taxon>Amoebophilaceae</taxon>
        <taxon>Candidatus Cardinium</taxon>
    </lineage>
</organism>
<protein>
    <submittedName>
        <fullName evidence="1">Uncharacterized protein</fullName>
    </submittedName>
</protein>
<gene>
    <name evidence="1" type="ORF">DK880_00506</name>
</gene>
<dbReference type="AlphaFoldDB" id="A0A2Z3L8W4"/>
<evidence type="ECO:0000313" key="1">
    <source>
        <dbReference type="EMBL" id="AWN81827.1"/>
    </source>
</evidence>